<protein>
    <submittedName>
        <fullName evidence="4">LytTR family DNA-binding domain-containing protein</fullName>
    </submittedName>
</protein>
<evidence type="ECO:0000259" key="3">
    <source>
        <dbReference type="PROSITE" id="PS50930"/>
    </source>
</evidence>
<feature type="domain" description="Response regulatory" evidence="2">
    <location>
        <begin position="5"/>
        <end position="118"/>
    </location>
</feature>
<feature type="modified residue" description="4-aspartylphosphate" evidence="1">
    <location>
        <position position="56"/>
    </location>
</feature>
<dbReference type="Gene3D" id="3.40.50.2300">
    <property type="match status" value="1"/>
</dbReference>
<dbReference type="InterPro" id="IPR007492">
    <property type="entry name" value="LytTR_DNA-bd_dom"/>
</dbReference>
<proteinExistence type="predicted"/>
<dbReference type="Pfam" id="PF04397">
    <property type="entry name" value="LytTR"/>
    <property type="match status" value="1"/>
</dbReference>
<dbReference type="EMBL" id="CP101751">
    <property type="protein sequence ID" value="UUC45163.1"/>
    <property type="molecule type" value="Genomic_DNA"/>
</dbReference>
<dbReference type="InterPro" id="IPR046947">
    <property type="entry name" value="LytR-like"/>
</dbReference>
<dbReference type="InterPro" id="IPR011006">
    <property type="entry name" value="CheY-like_superfamily"/>
</dbReference>
<dbReference type="Proteomes" id="UP001059844">
    <property type="component" value="Chromosome"/>
</dbReference>
<dbReference type="Pfam" id="PF00072">
    <property type="entry name" value="Response_reg"/>
    <property type="match status" value="1"/>
</dbReference>
<dbReference type="PROSITE" id="PS50110">
    <property type="entry name" value="RESPONSE_REGULATORY"/>
    <property type="match status" value="1"/>
</dbReference>
<accession>A0ABY5IQP3</accession>
<evidence type="ECO:0000313" key="4">
    <source>
        <dbReference type="EMBL" id="UUC45163.1"/>
    </source>
</evidence>
<dbReference type="SMART" id="SM00850">
    <property type="entry name" value="LytTR"/>
    <property type="match status" value="1"/>
</dbReference>
<dbReference type="GO" id="GO:0003677">
    <property type="term" value="F:DNA binding"/>
    <property type="evidence" value="ECO:0007669"/>
    <property type="project" value="UniProtKB-KW"/>
</dbReference>
<sequence length="241" mass="28155">MKPLNVLAIDDEMPALRRLISMVENHPNLTLVETARSSVEAQEKIIRTNPELLLMDIELKDATAFDLLTRVKDSFKGDIIFCTAFDKYALKAFDFHAVDYLLKPYSQERFNAAIERIIKKEQKTDLDQLIALLKRSESHNRTLIIPDGNKNYFLDNEKLYYIIAEGYYANFILENEKKMIRISLKKLEELLPENFIRINKSVIINKNFITELIVHKTTSRIKMRDKNEFLVSGKITEKIQL</sequence>
<dbReference type="InterPro" id="IPR001789">
    <property type="entry name" value="Sig_transdc_resp-reg_receiver"/>
</dbReference>
<evidence type="ECO:0000313" key="5">
    <source>
        <dbReference type="Proteomes" id="UP001059844"/>
    </source>
</evidence>
<dbReference type="PANTHER" id="PTHR37299">
    <property type="entry name" value="TRANSCRIPTIONAL REGULATOR-RELATED"/>
    <property type="match status" value="1"/>
</dbReference>
<gene>
    <name evidence="4" type="ORF">NOX80_16250</name>
</gene>
<feature type="domain" description="HTH LytTR-type" evidence="3">
    <location>
        <begin position="143"/>
        <end position="212"/>
    </location>
</feature>
<dbReference type="PANTHER" id="PTHR37299:SF1">
    <property type="entry name" value="STAGE 0 SPORULATION PROTEIN A HOMOLOG"/>
    <property type="match status" value="1"/>
</dbReference>
<dbReference type="RefSeq" id="WP_256550854.1">
    <property type="nucleotide sequence ID" value="NZ_CP101751.1"/>
</dbReference>
<evidence type="ECO:0000259" key="2">
    <source>
        <dbReference type="PROSITE" id="PS50110"/>
    </source>
</evidence>
<dbReference type="Gene3D" id="2.40.50.1020">
    <property type="entry name" value="LytTr DNA-binding domain"/>
    <property type="match status" value="1"/>
</dbReference>
<dbReference type="SUPFAM" id="SSF52172">
    <property type="entry name" value="CheY-like"/>
    <property type="match status" value="1"/>
</dbReference>
<evidence type="ECO:0000256" key="1">
    <source>
        <dbReference type="PROSITE-ProRule" id="PRU00169"/>
    </source>
</evidence>
<dbReference type="SMART" id="SM00448">
    <property type="entry name" value="REC"/>
    <property type="match status" value="1"/>
</dbReference>
<organism evidence="4 5">
    <name type="scientific">Flavobacterium cerinum</name>
    <dbReference type="NCBI Taxonomy" id="2502784"/>
    <lineage>
        <taxon>Bacteria</taxon>
        <taxon>Pseudomonadati</taxon>
        <taxon>Bacteroidota</taxon>
        <taxon>Flavobacteriia</taxon>
        <taxon>Flavobacteriales</taxon>
        <taxon>Flavobacteriaceae</taxon>
        <taxon>Flavobacterium</taxon>
    </lineage>
</organism>
<keyword evidence="5" id="KW-1185">Reference proteome</keyword>
<keyword evidence="1" id="KW-0597">Phosphoprotein</keyword>
<name>A0ABY5IQP3_9FLAO</name>
<dbReference type="PROSITE" id="PS50930">
    <property type="entry name" value="HTH_LYTTR"/>
    <property type="match status" value="1"/>
</dbReference>
<keyword evidence="4" id="KW-0238">DNA-binding</keyword>
<reference evidence="4" key="1">
    <citation type="submission" date="2022-07" db="EMBL/GenBank/DDBJ databases">
        <title>Isolation, identification, and degradation of a PFOSA degrading strain from sewage treatment plant.</title>
        <authorList>
            <person name="Zhang L."/>
            <person name="Huo Y."/>
        </authorList>
    </citation>
    <scope>NUCLEOTIDE SEQUENCE</scope>
    <source>
        <strain evidence="4">C1</strain>
    </source>
</reference>